<dbReference type="GO" id="GO:0005829">
    <property type="term" value="C:cytosol"/>
    <property type="evidence" value="ECO:0007669"/>
    <property type="project" value="TreeGrafter"/>
</dbReference>
<evidence type="ECO:0000313" key="10">
    <source>
        <dbReference type="EMBL" id="KAF2660869.1"/>
    </source>
</evidence>
<evidence type="ECO:0000313" key="11">
    <source>
        <dbReference type="Proteomes" id="UP000799324"/>
    </source>
</evidence>
<dbReference type="AlphaFoldDB" id="A0A6A6TLB6"/>
<evidence type="ECO:0000256" key="5">
    <source>
        <dbReference type="ARBA" id="ARBA00022786"/>
    </source>
</evidence>
<feature type="domain" description="USP" evidence="9">
    <location>
        <begin position="63"/>
        <end position="409"/>
    </location>
</feature>
<feature type="compositionally biased region" description="Basic residues" evidence="8">
    <location>
        <begin position="1"/>
        <end position="10"/>
    </location>
</feature>
<reference evidence="10" key="1">
    <citation type="journal article" date="2020" name="Stud. Mycol.">
        <title>101 Dothideomycetes genomes: a test case for predicting lifestyles and emergence of pathogens.</title>
        <authorList>
            <person name="Haridas S."/>
            <person name="Albert R."/>
            <person name="Binder M."/>
            <person name="Bloem J."/>
            <person name="Labutti K."/>
            <person name="Salamov A."/>
            <person name="Andreopoulos B."/>
            <person name="Baker S."/>
            <person name="Barry K."/>
            <person name="Bills G."/>
            <person name="Bluhm B."/>
            <person name="Cannon C."/>
            <person name="Castanera R."/>
            <person name="Culley D."/>
            <person name="Daum C."/>
            <person name="Ezra D."/>
            <person name="Gonzalez J."/>
            <person name="Henrissat B."/>
            <person name="Kuo A."/>
            <person name="Liang C."/>
            <person name="Lipzen A."/>
            <person name="Lutzoni F."/>
            <person name="Magnuson J."/>
            <person name="Mondo S."/>
            <person name="Nolan M."/>
            <person name="Ohm R."/>
            <person name="Pangilinan J."/>
            <person name="Park H.-J."/>
            <person name="Ramirez L."/>
            <person name="Alfaro M."/>
            <person name="Sun H."/>
            <person name="Tritt A."/>
            <person name="Yoshinaga Y."/>
            <person name="Zwiers L.-H."/>
            <person name="Turgeon B."/>
            <person name="Goodwin S."/>
            <person name="Spatafora J."/>
            <person name="Crous P."/>
            <person name="Grigoriev I."/>
        </authorList>
    </citation>
    <scope>NUCLEOTIDE SEQUENCE</scope>
    <source>
        <strain evidence="10">CBS 122681</strain>
    </source>
</reference>
<dbReference type="GO" id="GO:0004843">
    <property type="term" value="F:cysteine-type deubiquitinase activity"/>
    <property type="evidence" value="ECO:0007669"/>
    <property type="project" value="UniProtKB-EC"/>
</dbReference>
<evidence type="ECO:0000256" key="6">
    <source>
        <dbReference type="ARBA" id="ARBA00022801"/>
    </source>
</evidence>
<feature type="region of interest" description="Disordered" evidence="8">
    <location>
        <begin position="1"/>
        <end position="30"/>
    </location>
</feature>
<dbReference type="GO" id="GO:0005634">
    <property type="term" value="C:nucleus"/>
    <property type="evidence" value="ECO:0007669"/>
    <property type="project" value="TreeGrafter"/>
</dbReference>
<evidence type="ECO:0000259" key="9">
    <source>
        <dbReference type="PROSITE" id="PS50235"/>
    </source>
</evidence>
<keyword evidence="7" id="KW-0788">Thiol protease</keyword>
<keyword evidence="11" id="KW-1185">Reference proteome</keyword>
<evidence type="ECO:0000256" key="7">
    <source>
        <dbReference type="ARBA" id="ARBA00022807"/>
    </source>
</evidence>
<evidence type="ECO:0000256" key="1">
    <source>
        <dbReference type="ARBA" id="ARBA00000707"/>
    </source>
</evidence>
<dbReference type="InterPro" id="IPR001394">
    <property type="entry name" value="Peptidase_C19_UCH"/>
</dbReference>
<evidence type="ECO:0000256" key="3">
    <source>
        <dbReference type="ARBA" id="ARBA00012759"/>
    </source>
</evidence>
<gene>
    <name evidence="10" type="ORF">K491DRAFT_754376</name>
</gene>
<dbReference type="OrthoDB" id="289038at2759"/>
<organism evidence="10 11">
    <name type="scientific">Lophiostoma macrostomum CBS 122681</name>
    <dbReference type="NCBI Taxonomy" id="1314788"/>
    <lineage>
        <taxon>Eukaryota</taxon>
        <taxon>Fungi</taxon>
        <taxon>Dikarya</taxon>
        <taxon>Ascomycota</taxon>
        <taxon>Pezizomycotina</taxon>
        <taxon>Dothideomycetes</taxon>
        <taxon>Pleosporomycetidae</taxon>
        <taxon>Pleosporales</taxon>
        <taxon>Lophiostomataceae</taxon>
        <taxon>Lophiostoma</taxon>
    </lineage>
</organism>
<dbReference type="PANTHER" id="PTHR24006">
    <property type="entry name" value="UBIQUITIN CARBOXYL-TERMINAL HYDROLASE"/>
    <property type="match status" value="1"/>
</dbReference>
<dbReference type="Pfam" id="PF00443">
    <property type="entry name" value="UCH"/>
    <property type="match status" value="1"/>
</dbReference>
<dbReference type="GO" id="GO:0016579">
    <property type="term" value="P:protein deubiquitination"/>
    <property type="evidence" value="ECO:0007669"/>
    <property type="project" value="InterPro"/>
</dbReference>
<sequence length="433" mass="50162">MAKTRRPRPPHQRDSARIQARKTGRPSDIALPKTDLQCEKDRSIARISKKWWRTPRKRDWASRGLYNHGRHADHMNSVFQSLLHQPAFVNWIRRHRECDVKTGLCGICSMRLLIEEYWDQKPLYYEAGAGTASMYNPSTASYYLNDPLADGPTTPLGELARNAHRHGAGKFPLGLHEDAEAFYRWFLPDLKECIKRMPVTDREASTFCKQYDALYKLDCAINTTCDNCHRVIGHLAVDWTSFPHGLSIWYDNTMTTLEEAIDSTLNDIFATEERRGVCAVPPKGCYKRGDLQRPQTARFEIEGAPHILLLYLRLFNTPARDTEPHRLQIPATLDLTQRQRIKDTPLRYRLSSMICHRGRSYARHFTSVVRGKEKDARIDDDKVLYMPRTDGPFPHNPGNHPYILTYIRDERDYKGERELLGLALGQQHFRDGF</sequence>
<proteinExistence type="inferred from homology"/>
<accession>A0A6A6TLB6</accession>
<dbReference type="PANTHER" id="PTHR24006:SF758">
    <property type="entry name" value="UBIQUITIN CARBOXYL-TERMINAL HYDROLASE 36"/>
    <property type="match status" value="1"/>
</dbReference>
<dbReference type="Gene3D" id="3.90.70.10">
    <property type="entry name" value="Cysteine proteinases"/>
    <property type="match status" value="1"/>
</dbReference>
<keyword evidence="5" id="KW-0833">Ubl conjugation pathway</keyword>
<dbReference type="EMBL" id="MU004297">
    <property type="protein sequence ID" value="KAF2660869.1"/>
    <property type="molecule type" value="Genomic_DNA"/>
</dbReference>
<dbReference type="PROSITE" id="PS50235">
    <property type="entry name" value="USP_3"/>
    <property type="match status" value="1"/>
</dbReference>
<protein>
    <recommendedName>
        <fullName evidence="3">ubiquitinyl hydrolase 1</fullName>
        <ecNumber evidence="3">3.4.19.12</ecNumber>
    </recommendedName>
</protein>
<dbReference type="GO" id="GO:0006508">
    <property type="term" value="P:proteolysis"/>
    <property type="evidence" value="ECO:0007669"/>
    <property type="project" value="UniProtKB-KW"/>
</dbReference>
<name>A0A6A6TLB6_9PLEO</name>
<comment type="similarity">
    <text evidence="2">Belongs to the peptidase C19 family.</text>
</comment>
<dbReference type="InterPro" id="IPR038765">
    <property type="entry name" value="Papain-like_cys_pep_sf"/>
</dbReference>
<dbReference type="CDD" id="cd02257">
    <property type="entry name" value="Peptidase_C19"/>
    <property type="match status" value="1"/>
</dbReference>
<dbReference type="EC" id="3.4.19.12" evidence="3"/>
<dbReference type="SUPFAM" id="SSF54001">
    <property type="entry name" value="Cysteine proteinases"/>
    <property type="match status" value="1"/>
</dbReference>
<evidence type="ECO:0000256" key="4">
    <source>
        <dbReference type="ARBA" id="ARBA00022670"/>
    </source>
</evidence>
<keyword evidence="4" id="KW-0645">Protease</keyword>
<evidence type="ECO:0000256" key="8">
    <source>
        <dbReference type="SAM" id="MobiDB-lite"/>
    </source>
</evidence>
<dbReference type="InterPro" id="IPR028889">
    <property type="entry name" value="USP"/>
</dbReference>
<dbReference type="InterPro" id="IPR050164">
    <property type="entry name" value="Peptidase_C19"/>
</dbReference>
<keyword evidence="6" id="KW-0378">Hydrolase</keyword>
<comment type="catalytic activity">
    <reaction evidence="1">
        <text>Thiol-dependent hydrolysis of ester, thioester, amide, peptide and isopeptide bonds formed by the C-terminal Gly of ubiquitin (a 76-residue protein attached to proteins as an intracellular targeting signal).</text>
        <dbReference type="EC" id="3.4.19.12"/>
    </reaction>
</comment>
<dbReference type="Proteomes" id="UP000799324">
    <property type="component" value="Unassembled WGS sequence"/>
</dbReference>
<evidence type="ECO:0000256" key="2">
    <source>
        <dbReference type="ARBA" id="ARBA00009085"/>
    </source>
</evidence>